<dbReference type="EMBL" id="AXUN02000002">
    <property type="protein sequence ID" value="ETA82595.1"/>
    <property type="molecule type" value="Genomic_DNA"/>
</dbReference>
<protein>
    <submittedName>
        <fullName evidence="16">Uncharacterized protein</fullName>
    </submittedName>
</protein>
<keyword evidence="9" id="KW-0067">ATP-binding</keyword>
<evidence type="ECO:0000256" key="9">
    <source>
        <dbReference type="ARBA" id="ARBA00022840"/>
    </source>
</evidence>
<keyword evidence="3" id="KW-0479">Metal-binding</keyword>
<dbReference type="GO" id="GO:0004386">
    <property type="term" value="F:helicase activity"/>
    <property type="evidence" value="ECO:0007669"/>
    <property type="project" value="UniProtKB-KW"/>
</dbReference>
<dbReference type="GO" id="GO:0003677">
    <property type="term" value="F:DNA binding"/>
    <property type="evidence" value="ECO:0007669"/>
    <property type="project" value="UniProtKB-KW"/>
</dbReference>
<evidence type="ECO:0000313" key="16">
    <source>
        <dbReference type="EMBL" id="ETA82595.1"/>
    </source>
</evidence>
<evidence type="ECO:0000256" key="4">
    <source>
        <dbReference type="ARBA" id="ARBA00022741"/>
    </source>
</evidence>
<evidence type="ECO:0000256" key="8">
    <source>
        <dbReference type="ARBA" id="ARBA00022839"/>
    </source>
</evidence>
<feature type="domain" description="ATP-dependent helicase/deoxyribonuclease subunit B N-terminal" evidence="15">
    <location>
        <begin position="5"/>
        <end position="285"/>
    </location>
</feature>
<dbReference type="Gene3D" id="3.40.50.300">
    <property type="entry name" value="P-loop containing nucleotide triphosphate hydrolases"/>
    <property type="match status" value="3"/>
</dbReference>
<evidence type="ECO:0000256" key="13">
    <source>
        <dbReference type="ARBA" id="ARBA00023204"/>
    </source>
</evidence>
<evidence type="ECO:0000256" key="11">
    <source>
        <dbReference type="ARBA" id="ARBA00023014"/>
    </source>
</evidence>
<keyword evidence="5" id="KW-0227">DNA damage</keyword>
<reference evidence="16 17" key="1">
    <citation type="journal article" date="2014" name="Genome Announc.">
        <title>Genome Sequence of Youngiibacter fragilis, the Type Strain of the Genus Youngiibacter.</title>
        <authorList>
            <person name="Wawrik C.B."/>
            <person name="Callaghan A.V."/>
            <person name="Stamps B.W."/>
            <person name="Wawrik B."/>
        </authorList>
    </citation>
    <scope>NUCLEOTIDE SEQUENCE [LARGE SCALE GENOMIC DNA]</scope>
    <source>
        <strain evidence="16 17">232.1</strain>
    </source>
</reference>
<dbReference type="GO" id="GO:0004527">
    <property type="term" value="F:exonuclease activity"/>
    <property type="evidence" value="ECO:0007669"/>
    <property type="project" value="UniProtKB-KW"/>
</dbReference>
<dbReference type="Pfam" id="PF21445">
    <property type="entry name" value="ADDB_N"/>
    <property type="match status" value="1"/>
</dbReference>
<dbReference type="Proteomes" id="UP000017747">
    <property type="component" value="Unassembled WGS sequence"/>
</dbReference>
<dbReference type="Pfam" id="PF12705">
    <property type="entry name" value="PDDEXK_1"/>
    <property type="match status" value="1"/>
</dbReference>
<comment type="caution">
    <text evidence="16">The sequence shown here is derived from an EMBL/GenBank/DDBJ whole genome shotgun (WGS) entry which is preliminary data.</text>
</comment>
<keyword evidence="13" id="KW-0234">DNA repair</keyword>
<dbReference type="InterPro" id="IPR027417">
    <property type="entry name" value="P-loop_NTPase"/>
</dbReference>
<evidence type="ECO:0000313" key="17">
    <source>
        <dbReference type="Proteomes" id="UP000017747"/>
    </source>
</evidence>
<dbReference type="STRING" id="994573.T472_0200210"/>
<evidence type="ECO:0000256" key="6">
    <source>
        <dbReference type="ARBA" id="ARBA00022801"/>
    </source>
</evidence>
<dbReference type="InterPro" id="IPR011604">
    <property type="entry name" value="PDDEXK-like_dom_sf"/>
</dbReference>
<keyword evidence="6" id="KW-0378">Hydrolase</keyword>
<dbReference type="PATRIC" id="fig|994573.3.peg.42"/>
<dbReference type="SUPFAM" id="SSF52540">
    <property type="entry name" value="P-loop containing nucleoside triphosphate hydrolases"/>
    <property type="match status" value="2"/>
</dbReference>
<dbReference type="InterPro" id="IPR014140">
    <property type="entry name" value="DNA_helicase_suAddB"/>
</dbReference>
<evidence type="ECO:0000256" key="5">
    <source>
        <dbReference type="ARBA" id="ARBA00022763"/>
    </source>
</evidence>
<dbReference type="GO" id="GO:0046872">
    <property type="term" value="F:metal ion binding"/>
    <property type="evidence" value="ECO:0007669"/>
    <property type="project" value="UniProtKB-KW"/>
</dbReference>
<keyword evidence="8" id="KW-0269">Exonuclease</keyword>
<evidence type="ECO:0000259" key="14">
    <source>
        <dbReference type="Pfam" id="PF12705"/>
    </source>
</evidence>
<keyword evidence="12" id="KW-0238">DNA-binding</keyword>
<dbReference type="GO" id="GO:0051539">
    <property type="term" value="F:4 iron, 4 sulfur cluster binding"/>
    <property type="evidence" value="ECO:0007669"/>
    <property type="project" value="UniProtKB-KW"/>
</dbReference>
<dbReference type="AlphaFoldDB" id="V7I8T2"/>
<keyword evidence="4" id="KW-0547">Nucleotide-binding</keyword>
<evidence type="ECO:0000256" key="12">
    <source>
        <dbReference type="ARBA" id="ARBA00023125"/>
    </source>
</evidence>
<name>V7I8T2_9CLOT</name>
<dbReference type="eggNOG" id="COG3857">
    <property type="taxonomic scope" value="Bacteria"/>
</dbReference>
<dbReference type="InterPro" id="IPR049035">
    <property type="entry name" value="ADDB_N"/>
</dbReference>
<dbReference type="Gene3D" id="6.10.140.1030">
    <property type="match status" value="1"/>
</dbReference>
<evidence type="ECO:0000256" key="2">
    <source>
        <dbReference type="ARBA" id="ARBA00022722"/>
    </source>
</evidence>
<evidence type="ECO:0000256" key="7">
    <source>
        <dbReference type="ARBA" id="ARBA00022806"/>
    </source>
</evidence>
<organism evidence="16 17">
    <name type="scientific">Youngiibacter fragilis 232.1</name>
    <dbReference type="NCBI Taxonomy" id="994573"/>
    <lineage>
        <taxon>Bacteria</taxon>
        <taxon>Bacillati</taxon>
        <taxon>Bacillota</taxon>
        <taxon>Clostridia</taxon>
        <taxon>Eubacteriales</taxon>
        <taxon>Clostridiaceae</taxon>
        <taxon>Youngiibacter</taxon>
    </lineage>
</organism>
<sequence>MSLRMIYGRGGSGKTTFVFNEIRDRMKDKDARFILLVPEQYTFRTEQRVLRQLPSDAVLRVSVMSFGTLVRKVLGTVGGATHDLISPTGKVMLAARALSETREELTIYKGVSKRSGFAQTAADLIDELRRFDVDPKALSEAAEESDDSELKRKLKDISRIYARYDEDLHRNNVDSTDEAGFAAERLERADFVRDTVVYIDEFNDFSVMQLNLIGKLMEASASVTLALTLDYNDSGDRDVFSITRDTEGKVMRLAEESGTSIMKPVILGNPHQARFAGNKELQHIEAEFFRYPNKAFSGAVGSVSVYKAQNSYDEVERIAKDISKRVREDESLRYRDMAVLCRDIDSYSSIAQSIFSEYGIPLFLDKRRSIAGSSISIYILSLLETLVSGFAYEPLFRMLKTGLSVISADEADLLENYVLAHGFYSWHFFGDWKYSYPNITGSELNSKYVSDVLEMRDCIAGTYNGLKDRLSDCKNSRDVTAALFSHLEENGALEKAKNAAMSAGDESYTEFKEVQSGINSIFDDMAAVFGDDNIELPVYLEMMKAAVASYEIGLIPLTLDQVILGDVARIRSGGTKGLYIVGANDGVFPRPVRDEGIFTDSDKKNLKDKGLELSVDSRTRSVYEQFLIYTALTTASGYLFVSYPSSDLEGKSLRPSQVVARLKKIFPDLTEEVPKGPLEADLAGLEEVTRPDPTFNQLVHEMRRNYQGEAVEPLWGEVYRWYLEKPEYSARLGTAVRGLGYSNMAQKLPRKTIKGLYGEEMTISVSRLERFSQCPFAYFIQYGMKAKDRVLHEITAPDIGTLMHGVIDRFTEDLKGLEGGIAEADREFIHENISRLVDEAIDTTNAIYSESPRYRHMGEKIKKTLMRSVDTITKQITKGDFVPRFNELGFGMDGILPPLKVELDGDGEDVFLVGRIDRVDVLELDGKSYIRIIDYKSSSKDVSITEVFYGLQMQLLVYLDVVLKNSEYLLNSGAIPGAILYFRMDDPIIDGSLSQDVEEIEREVFRSLQMKGLILKDASVVRSMDREMGDYSLIIPAKINSSGEVVSKSNRKDKTMATILTEEDFNTLREYTTESIRRILREMVSGNITVLPAKNGDRIPCTYCTYSAICQFDSRMPGNKYRKIAPMKIEDLWSNMNKTVEGGKADGSSVD</sequence>
<keyword evidence="11" id="KW-0411">Iron-sulfur</keyword>
<evidence type="ECO:0000259" key="15">
    <source>
        <dbReference type="Pfam" id="PF21445"/>
    </source>
</evidence>
<evidence type="ECO:0000256" key="10">
    <source>
        <dbReference type="ARBA" id="ARBA00023004"/>
    </source>
</evidence>
<keyword evidence="10" id="KW-0408">Iron</keyword>
<keyword evidence="1" id="KW-0004">4Fe-4S</keyword>
<dbReference type="PANTHER" id="PTHR30591:SF1">
    <property type="entry name" value="RECBCD ENZYME SUBUNIT RECC"/>
    <property type="match status" value="1"/>
</dbReference>
<dbReference type="GO" id="GO:0000724">
    <property type="term" value="P:double-strand break repair via homologous recombination"/>
    <property type="evidence" value="ECO:0007669"/>
    <property type="project" value="InterPro"/>
</dbReference>
<dbReference type="GO" id="GO:0005524">
    <property type="term" value="F:ATP binding"/>
    <property type="evidence" value="ECO:0007669"/>
    <property type="project" value="UniProtKB-KW"/>
</dbReference>
<dbReference type="Gene3D" id="3.90.320.10">
    <property type="match status" value="1"/>
</dbReference>
<dbReference type="RefSeq" id="WP_023383415.1">
    <property type="nucleotide sequence ID" value="NZ_AXUN02000002.1"/>
</dbReference>
<evidence type="ECO:0000256" key="1">
    <source>
        <dbReference type="ARBA" id="ARBA00022485"/>
    </source>
</evidence>
<keyword evidence="17" id="KW-1185">Reference proteome</keyword>
<dbReference type="OrthoDB" id="9758506at2"/>
<feature type="domain" description="PD-(D/E)XK endonuclease-like" evidence="14">
    <location>
        <begin position="762"/>
        <end position="1111"/>
    </location>
</feature>
<accession>V7I8T2</accession>
<evidence type="ECO:0000256" key="3">
    <source>
        <dbReference type="ARBA" id="ARBA00022723"/>
    </source>
</evidence>
<dbReference type="NCBIfam" id="TIGR02773">
    <property type="entry name" value="addB_Gpos"/>
    <property type="match status" value="1"/>
</dbReference>
<proteinExistence type="predicted"/>
<dbReference type="InterPro" id="IPR038726">
    <property type="entry name" value="PDDEXK_AddAB-type"/>
</dbReference>
<dbReference type="PANTHER" id="PTHR30591">
    <property type="entry name" value="RECBCD ENZYME SUBUNIT RECC"/>
    <property type="match status" value="1"/>
</dbReference>
<keyword evidence="7" id="KW-0347">Helicase</keyword>
<gene>
    <name evidence="16" type="ORF">T472_0200210</name>
</gene>
<keyword evidence="2" id="KW-0540">Nuclease</keyword>